<keyword evidence="1" id="KW-0812">Transmembrane</keyword>
<accession>A0A2A8D832</accession>
<gene>
    <name evidence="2" type="ORF">CRM92_03710</name>
    <name evidence="3" type="ORF">NCTC10918_01175</name>
</gene>
<evidence type="ECO:0000313" key="3">
    <source>
        <dbReference type="EMBL" id="VEJ29903.1"/>
    </source>
</evidence>
<proteinExistence type="predicted"/>
<evidence type="ECO:0000313" key="2">
    <source>
        <dbReference type="EMBL" id="PEN17135.1"/>
    </source>
</evidence>
<evidence type="ECO:0000313" key="4">
    <source>
        <dbReference type="Proteomes" id="UP000219947"/>
    </source>
</evidence>
<dbReference type="Proteomes" id="UP000270988">
    <property type="component" value="Chromosome"/>
</dbReference>
<protein>
    <submittedName>
        <fullName evidence="2">Uncharacterized protein</fullName>
    </submittedName>
</protein>
<feature type="transmembrane region" description="Helical" evidence="1">
    <location>
        <begin position="72"/>
        <end position="96"/>
    </location>
</feature>
<dbReference type="AlphaFoldDB" id="A0A2A8D832"/>
<evidence type="ECO:0000256" key="1">
    <source>
        <dbReference type="SAM" id="Phobius"/>
    </source>
</evidence>
<name>A0A2A8D832_9MICC</name>
<feature type="transmembrane region" description="Helical" evidence="1">
    <location>
        <begin position="108"/>
        <end position="132"/>
    </location>
</feature>
<evidence type="ECO:0000313" key="5">
    <source>
        <dbReference type="Proteomes" id="UP000270988"/>
    </source>
</evidence>
<dbReference type="RefSeq" id="WP_048754168.1">
    <property type="nucleotide sequence ID" value="NZ_CALIIF010000015.1"/>
</dbReference>
<reference evidence="2" key="1">
    <citation type="submission" date="2017-10" db="EMBL/GenBank/DDBJ databases">
        <title>Kefir isolates.</title>
        <authorList>
            <person name="Kim Y."/>
            <person name="Blasche S."/>
        </authorList>
    </citation>
    <scope>NUCLEOTIDE SEQUENCE [LARGE SCALE GENOMIC DNA]</scope>
    <source>
        <strain evidence="2">OG2-2</strain>
    </source>
</reference>
<keyword evidence="1" id="KW-1133">Transmembrane helix</keyword>
<keyword evidence="1" id="KW-0472">Membrane</keyword>
<reference evidence="3 5" key="2">
    <citation type="submission" date="2018-12" db="EMBL/GenBank/DDBJ databases">
        <authorList>
            <consortium name="Pathogen Informatics"/>
        </authorList>
    </citation>
    <scope>NUCLEOTIDE SEQUENCE [LARGE SCALE GENOMIC DNA]</scope>
    <source>
        <strain evidence="3 5">NCTC10918</strain>
    </source>
</reference>
<dbReference type="Proteomes" id="UP000219947">
    <property type="component" value="Unassembled WGS sequence"/>
</dbReference>
<dbReference type="EMBL" id="LR134521">
    <property type="protein sequence ID" value="VEJ29903.1"/>
    <property type="molecule type" value="Genomic_DNA"/>
</dbReference>
<keyword evidence="4" id="KW-1185">Reference proteome</keyword>
<dbReference type="EMBL" id="PDEV01000001">
    <property type="protein sequence ID" value="PEN17135.1"/>
    <property type="molecule type" value="Genomic_DNA"/>
</dbReference>
<sequence length="139" mass="15635">MARTHRHKEEPVFLLQDTPDALREIGVDDEQEALAAVREPAQALEGASFLQAVGRFYRFYTLGRGHASRSEVLWALLYLTLTTGAVLGLTVYLGMLSEDPHMESLIRVLYMLMMTLTPVWIIVHILPLSSLLSRARGKN</sequence>
<organism evidence="2 4">
    <name type="scientific">Rothia dentocariosa</name>
    <dbReference type="NCBI Taxonomy" id="2047"/>
    <lineage>
        <taxon>Bacteria</taxon>
        <taxon>Bacillati</taxon>
        <taxon>Actinomycetota</taxon>
        <taxon>Actinomycetes</taxon>
        <taxon>Micrococcales</taxon>
        <taxon>Micrococcaceae</taxon>
        <taxon>Rothia</taxon>
    </lineage>
</organism>